<evidence type="ECO:0000313" key="2">
    <source>
        <dbReference type="EMBL" id="KWZ80002.1"/>
    </source>
</evidence>
<protein>
    <submittedName>
        <fullName evidence="2">Uncharacterized protein</fullName>
    </submittedName>
</protein>
<sequence length="78" mass="8723">MPRQSGKHMSTGGRHAMAARCRAVTPTPARSRPSRHTTIPRIPLYWRTFARLVAAAVPDIREVNALQGDMCRAAMRRV</sequence>
<proteinExistence type="predicted"/>
<gene>
    <name evidence="2" type="ORF">HMPREF3196_02061</name>
</gene>
<dbReference type="AlphaFoldDB" id="A0A133KKE5"/>
<evidence type="ECO:0000256" key="1">
    <source>
        <dbReference type="SAM" id="MobiDB-lite"/>
    </source>
</evidence>
<dbReference type="Proteomes" id="UP000070092">
    <property type="component" value="Unassembled WGS sequence"/>
</dbReference>
<dbReference type="PATRIC" id="fig|1681.53.peg.2003"/>
<feature type="region of interest" description="Disordered" evidence="1">
    <location>
        <begin position="1"/>
        <end position="36"/>
    </location>
</feature>
<comment type="caution">
    <text evidence="2">The sequence shown here is derived from an EMBL/GenBank/DDBJ whole genome shotgun (WGS) entry which is preliminary data.</text>
</comment>
<evidence type="ECO:0000313" key="3">
    <source>
        <dbReference type="Proteomes" id="UP000070092"/>
    </source>
</evidence>
<organism evidence="2 3">
    <name type="scientific">Bifidobacterium bifidum</name>
    <dbReference type="NCBI Taxonomy" id="1681"/>
    <lineage>
        <taxon>Bacteria</taxon>
        <taxon>Bacillati</taxon>
        <taxon>Actinomycetota</taxon>
        <taxon>Actinomycetes</taxon>
        <taxon>Bifidobacteriales</taxon>
        <taxon>Bifidobacteriaceae</taxon>
        <taxon>Bifidobacterium</taxon>
    </lineage>
</organism>
<accession>A0A133KKE5</accession>
<reference evidence="2 3" key="1">
    <citation type="submission" date="2016-01" db="EMBL/GenBank/DDBJ databases">
        <authorList>
            <person name="Oliw E.H."/>
        </authorList>
    </citation>
    <scope>NUCLEOTIDE SEQUENCE [LARGE SCALE GENOMIC DNA]</scope>
    <source>
        <strain evidence="2 3">MJR8628B</strain>
    </source>
</reference>
<dbReference type="EMBL" id="LRPO01000056">
    <property type="protein sequence ID" value="KWZ80002.1"/>
    <property type="molecule type" value="Genomic_DNA"/>
</dbReference>
<name>A0A133KKE5_BIFBI</name>